<keyword evidence="10" id="KW-0802">TPR repeat</keyword>
<dbReference type="SUPFAM" id="SSF48452">
    <property type="entry name" value="TPR-like"/>
    <property type="match status" value="1"/>
</dbReference>
<dbReference type="Gene3D" id="1.25.40.10">
    <property type="entry name" value="Tetratricopeptide repeat domain"/>
    <property type="match status" value="2"/>
</dbReference>
<evidence type="ECO:0000313" key="13">
    <source>
        <dbReference type="EMBL" id="GAA6166980.1"/>
    </source>
</evidence>
<sequence length="413" mass="46804">MKTKLIQLLLLILAVLVGGFFLEKLITANPGFVLISIGNTTVQTEFWFSVFLVIFSVLLLYLLIKFIRVLFRISLRLLGVKSQSARAKQTAQGITEFLIGNYATAKKLLLGSAGRSPMPEVNLLVAAQSAHFLGDENNAQEILSEAEKYSSNTVALTLARSQLLEQQSKLRESIVCVEQHLEEYGNNGLLLERLCHLYAETGDWAKVRSTLPKLKKRLTHERKDYFQRQIALYELRDIAEQSQVSDKTKIAEQLQVKWLELPSKFRHDPQLLDSYIRLLSQLNAVTQAEQSIKKILSERWDTELLNLYGTLNAENPQKQLSAAEAWIKTHDDDPALYLALGRISLRNRLWGQAREYFEKSIQLKPSHSAYAELGRLLESLGENELSRDSYRQSALILSPSLPALPLPEKSKSV</sequence>
<comment type="caution">
    <text evidence="13">The sequence shown here is derived from an EMBL/GenBank/DDBJ whole genome shotgun (WGS) entry which is preliminary data.</text>
</comment>
<dbReference type="PROSITE" id="PS50005">
    <property type="entry name" value="TPR"/>
    <property type="match status" value="1"/>
</dbReference>
<evidence type="ECO:0000256" key="9">
    <source>
        <dbReference type="ARBA" id="ARBA00023244"/>
    </source>
</evidence>
<evidence type="ECO:0000259" key="12">
    <source>
        <dbReference type="Pfam" id="PF07219"/>
    </source>
</evidence>
<keyword evidence="6 11" id="KW-0812">Transmembrane</keyword>
<evidence type="ECO:0000256" key="3">
    <source>
        <dbReference type="ARBA" id="ARBA00004744"/>
    </source>
</evidence>
<dbReference type="Proteomes" id="UP001465153">
    <property type="component" value="Unassembled WGS sequence"/>
</dbReference>
<dbReference type="EMBL" id="BAABWN010000002">
    <property type="protein sequence ID" value="GAA6166980.1"/>
    <property type="molecule type" value="Genomic_DNA"/>
</dbReference>
<feature type="transmembrane region" description="Helical" evidence="11">
    <location>
        <begin position="46"/>
        <end position="64"/>
    </location>
</feature>
<evidence type="ECO:0000256" key="11">
    <source>
        <dbReference type="SAM" id="Phobius"/>
    </source>
</evidence>
<organism evidence="13 14">
    <name type="scientific">Sessilibacter corallicola</name>
    <dbReference type="NCBI Taxonomy" id="2904075"/>
    <lineage>
        <taxon>Bacteria</taxon>
        <taxon>Pseudomonadati</taxon>
        <taxon>Pseudomonadota</taxon>
        <taxon>Gammaproteobacteria</taxon>
        <taxon>Cellvibrionales</taxon>
        <taxon>Cellvibrionaceae</taxon>
        <taxon>Sessilibacter</taxon>
    </lineage>
</organism>
<evidence type="ECO:0000313" key="14">
    <source>
        <dbReference type="Proteomes" id="UP001465153"/>
    </source>
</evidence>
<keyword evidence="5" id="KW-0997">Cell inner membrane</keyword>
<keyword evidence="14" id="KW-1185">Reference proteome</keyword>
<dbReference type="InterPro" id="IPR010817">
    <property type="entry name" value="HemY_N"/>
</dbReference>
<evidence type="ECO:0000256" key="10">
    <source>
        <dbReference type="PROSITE-ProRule" id="PRU00339"/>
    </source>
</evidence>
<reference evidence="13 14" key="1">
    <citation type="submission" date="2024-04" db="EMBL/GenBank/DDBJ databases">
        <title>Draft genome sequence of Sessilibacter corallicola NBRC 116591.</title>
        <authorList>
            <person name="Miyakawa T."/>
            <person name="Kusuya Y."/>
            <person name="Miura T."/>
        </authorList>
    </citation>
    <scope>NUCLEOTIDE SEQUENCE [LARGE SCALE GENOMIC DNA]</scope>
    <source>
        <strain evidence="13 14">KU-00831-HH</strain>
    </source>
</reference>
<evidence type="ECO:0000256" key="8">
    <source>
        <dbReference type="ARBA" id="ARBA00023136"/>
    </source>
</evidence>
<gene>
    <name evidence="13" type="ORF">NBRC116591_07900</name>
</gene>
<evidence type="ECO:0000256" key="4">
    <source>
        <dbReference type="ARBA" id="ARBA00022475"/>
    </source>
</evidence>
<dbReference type="InterPro" id="IPR005254">
    <property type="entry name" value="Heme_biosyn_assoc_TPR_pro"/>
</dbReference>
<keyword evidence="7 11" id="KW-1133">Transmembrane helix</keyword>
<feature type="domain" description="HemY N-terminal" evidence="12">
    <location>
        <begin position="31"/>
        <end position="131"/>
    </location>
</feature>
<keyword evidence="4" id="KW-1003">Cell membrane</keyword>
<feature type="repeat" description="TPR" evidence="10">
    <location>
        <begin position="334"/>
        <end position="367"/>
    </location>
</feature>
<keyword evidence="9" id="KW-0627">Porphyrin biosynthesis</keyword>
<evidence type="ECO:0000256" key="2">
    <source>
        <dbReference type="ARBA" id="ARBA00004429"/>
    </source>
</evidence>
<name>A0ABQ0A5X5_9GAMM</name>
<dbReference type="InterPro" id="IPR011990">
    <property type="entry name" value="TPR-like_helical_dom_sf"/>
</dbReference>
<proteinExistence type="predicted"/>
<protein>
    <submittedName>
        <fullName evidence="13">Heme biosynthesis protein HemY</fullName>
    </submittedName>
</protein>
<evidence type="ECO:0000256" key="6">
    <source>
        <dbReference type="ARBA" id="ARBA00022692"/>
    </source>
</evidence>
<dbReference type="NCBIfam" id="TIGR00540">
    <property type="entry name" value="TPR_hemY_coli"/>
    <property type="match status" value="1"/>
</dbReference>
<comment type="function">
    <text evidence="1">Involved in a late step of protoheme IX synthesis.</text>
</comment>
<comment type="pathway">
    <text evidence="3">Porphyrin-containing compound metabolism; protoheme biosynthesis.</text>
</comment>
<comment type="subcellular location">
    <subcellularLocation>
        <location evidence="2">Cell inner membrane</location>
        <topology evidence="2">Multi-pass membrane protein</topology>
    </subcellularLocation>
</comment>
<accession>A0ABQ0A5X5</accession>
<dbReference type="RefSeq" id="WP_353301752.1">
    <property type="nucleotide sequence ID" value="NZ_BAABWN010000002.1"/>
</dbReference>
<evidence type="ECO:0000256" key="5">
    <source>
        <dbReference type="ARBA" id="ARBA00022519"/>
    </source>
</evidence>
<evidence type="ECO:0000256" key="7">
    <source>
        <dbReference type="ARBA" id="ARBA00022989"/>
    </source>
</evidence>
<dbReference type="InterPro" id="IPR019734">
    <property type="entry name" value="TPR_rpt"/>
</dbReference>
<keyword evidence="8 11" id="KW-0472">Membrane</keyword>
<dbReference type="Pfam" id="PF07219">
    <property type="entry name" value="HemY_N"/>
    <property type="match status" value="1"/>
</dbReference>
<evidence type="ECO:0000256" key="1">
    <source>
        <dbReference type="ARBA" id="ARBA00002962"/>
    </source>
</evidence>